<keyword evidence="3" id="KW-0813">Transport</keyword>
<dbReference type="InterPro" id="IPR013112">
    <property type="entry name" value="FAD-bd_8"/>
</dbReference>
<feature type="transmembrane region" description="Helical" evidence="13">
    <location>
        <begin position="520"/>
        <end position="542"/>
    </location>
</feature>
<reference evidence="15" key="1">
    <citation type="submission" date="2020-02" db="EMBL/GenBank/DDBJ databases">
        <authorList>
            <person name="Scholz U."/>
            <person name="Mascher M."/>
            <person name="Fiebig A."/>
        </authorList>
    </citation>
    <scope>NUCLEOTIDE SEQUENCE</scope>
</reference>
<keyword evidence="10 13" id="KW-0472">Membrane</keyword>
<dbReference type="PANTHER" id="PTHR11972:SF41">
    <property type="entry name" value="FERRIC REDUCTION OXIDASE 2"/>
    <property type="match status" value="1"/>
</dbReference>
<dbReference type="InterPro" id="IPR050369">
    <property type="entry name" value="RBOH/FRE"/>
</dbReference>
<evidence type="ECO:0000259" key="14">
    <source>
        <dbReference type="PROSITE" id="PS51384"/>
    </source>
</evidence>
<evidence type="ECO:0000256" key="13">
    <source>
        <dbReference type="SAM" id="Phobius"/>
    </source>
</evidence>
<feature type="transmembrane region" description="Helical" evidence="13">
    <location>
        <begin position="189"/>
        <end position="209"/>
    </location>
</feature>
<dbReference type="InterPro" id="IPR013130">
    <property type="entry name" value="Fe3_Rdtase_TM_dom"/>
</dbReference>
<feature type="transmembrane region" description="Helical" evidence="13">
    <location>
        <begin position="267"/>
        <end position="292"/>
    </location>
</feature>
<dbReference type="SFLD" id="SFLDS00052">
    <property type="entry name" value="Ferric_Reductase_Domain"/>
    <property type="match status" value="1"/>
</dbReference>
<evidence type="ECO:0000256" key="4">
    <source>
        <dbReference type="ARBA" id="ARBA00022692"/>
    </source>
</evidence>
<dbReference type="PANTHER" id="PTHR11972">
    <property type="entry name" value="NADPH OXIDASE"/>
    <property type="match status" value="1"/>
</dbReference>
<dbReference type="Proteomes" id="UP000663760">
    <property type="component" value="Chromosome 3"/>
</dbReference>
<keyword evidence="6 13" id="KW-1133">Transmembrane helix</keyword>
<sequence length="688" mass="76137">MWGKRSLALSVAEVVRLLAAAVFLGYIVLWMIAPTNRYREKWQPKLRADTNSTYFGAQGTNLLIYTSSVLFISILGCVKPGASFWRRPALVRGPLGIVSWTELAFLAMFVALLTWYFSVALSSSFSRITPQSAAEQKEKVWEAKLDSAALRLGLLGNLCLAFLFIPVTRASSILPLVGLTSEGSIKYHIWLGHTVMVLVTLHGLLYVIYWASTDSLSSMLEWANTGESYLAGELALLFGLVLWATTLQRVRRKMFELFFYSHQLYVLFLLFFLLHVGIGFLTIMLPGIYLFMIDRFLRFLQSRGRVRLVSARLLPGDTIELNFAKSAGLEYNPLSNVFVNVPAVSRLQWHPFTVSSNSNLEPDTLSVIIKKEGSWTQKLHQVLASSPPDRLEVALEGPYGPVSNSFSGYDSLVLISGGSGITPFIAIIREFIFRSATGDSATPKIHLICAFKNSDDLTMLDLLLPISGSVSDISRLQLRVDAFVTREKGPAGKADAIRTLWFKPRPTDQLVSAVLGPHNWLLLAAVIASSFVAFLVLLGIMNRYYIYPKDHNSNKVYSYTAKALLNLLIICAAIAATATTAFLWSKQRHAAEGRQVQIANAPSPGATPGVGFHKADQELESLPQESLVRSTNVHFGARPDLKKFLLGLEEEDVGVLASGPRGMRRDVAMICSSGHANNLHYESMSFSW</sequence>
<dbReference type="InterPro" id="IPR013121">
    <property type="entry name" value="Fe_red_NAD-bd_6"/>
</dbReference>
<accession>A0A7I8K6B1</accession>
<keyword evidence="16" id="KW-1185">Reference proteome</keyword>
<feature type="transmembrane region" description="Helical" evidence="13">
    <location>
        <begin position="7"/>
        <end position="33"/>
    </location>
</feature>
<feature type="domain" description="FAD-binding FR-type" evidence="14">
    <location>
        <begin position="301"/>
        <end position="405"/>
    </location>
</feature>
<dbReference type="SFLD" id="SFLDG01168">
    <property type="entry name" value="Ferric_reductase_subgroup_(FRE"/>
    <property type="match status" value="1"/>
</dbReference>
<feature type="transmembrane region" description="Helical" evidence="13">
    <location>
        <begin position="97"/>
        <end position="117"/>
    </location>
</feature>
<evidence type="ECO:0000256" key="6">
    <source>
        <dbReference type="ARBA" id="ARBA00022989"/>
    </source>
</evidence>
<gene>
    <name evidence="15" type="ORF">SI8410_03003966</name>
</gene>
<evidence type="ECO:0000256" key="11">
    <source>
        <dbReference type="ARBA" id="ARBA00050970"/>
    </source>
</evidence>
<feature type="transmembrane region" description="Helical" evidence="13">
    <location>
        <begin position="148"/>
        <end position="168"/>
    </location>
</feature>
<dbReference type="AlphaFoldDB" id="A0A7I8K6B1"/>
<feature type="transmembrane region" description="Helical" evidence="13">
    <location>
        <begin position="229"/>
        <end position="247"/>
    </location>
</feature>
<dbReference type="Pfam" id="PF08022">
    <property type="entry name" value="FAD_binding_8"/>
    <property type="match status" value="1"/>
</dbReference>
<keyword evidence="4 13" id="KW-0812">Transmembrane</keyword>
<dbReference type="Gene3D" id="3.40.50.80">
    <property type="entry name" value="Nucleotide-binding domain of ferredoxin-NADP reductase (FNR) module"/>
    <property type="match status" value="1"/>
</dbReference>
<feature type="transmembrane region" description="Helical" evidence="13">
    <location>
        <begin position="62"/>
        <end position="85"/>
    </location>
</feature>
<evidence type="ECO:0000256" key="9">
    <source>
        <dbReference type="ARBA" id="ARBA00023065"/>
    </source>
</evidence>
<organism evidence="15 16">
    <name type="scientific">Spirodela intermedia</name>
    <name type="common">Intermediate duckweed</name>
    <dbReference type="NCBI Taxonomy" id="51605"/>
    <lineage>
        <taxon>Eukaryota</taxon>
        <taxon>Viridiplantae</taxon>
        <taxon>Streptophyta</taxon>
        <taxon>Embryophyta</taxon>
        <taxon>Tracheophyta</taxon>
        <taxon>Spermatophyta</taxon>
        <taxon>Magnoliopsida</taxon>
        <taxon>Liliopsida</taxon>
        <taxon>Araceae</taxon>
        <taxon>Lemnoideae</taxon>
        <taxon>Spirodela</taxon>
    </lineage>
</organism>
<dbReference type="GO" id="GO:0140618">
    <property type="term" value="F:ferric-chelate reductase (NADH) activity"/>
    <property type="evidence" value="ECO:0007669"/>
    <property type="project" value="UniProtKB-EC"/>
</dbReference>
<keyword evidence="9" id="KW-0406">Ion transport</keyword>
<evidence type="ECO:0000256" key="2">
    <source>
        <dbReference type="ARBA" id="ARBA00006278"/>
    </source>
</evidence>
<dbReference type="Pfam" id="PF01794">
    <property type="entry name" value="Ferric_reduct"/>
    <property type="match status" value="1"/>
</dbReference>
<dbReference type="GO" id="GO:0046872">
    <property type="term" value="F:metal ion binding"/>
    <property type="evidence" value="ECO:0007669"/>
    <property type="project" value="UniProtKB-KW"/>
</dbReference>
<evidence type="ECO:0000256" key="10">
    <source>
        <dbReference type="ARBA" id="ARBA00023136"/>
    </source>
</evidence>
<name>A0A7I8K6B1_SPIIN</name>
<dbReference type="OrthoDB" id="167398at2759"/>
<evidence type="ECO:0000256" key="5">
    <source>
        <dbReference type="ARBA" id="ARBA00022723"/>
    </source>
</evidence>
<evidence type="ECO:0000256" key="3">
    <source>
        <dbReference type="ARBA" id="ARBA00022448"/>
    </source>
</evidence>
<keyword evidence="8" id="KW-0408">Iron</keyword>
<dbReference type="FunFam" id="3.40.50.80:FF:000039">
    <property type="entry name" value="Ferric reduction oxidase 3"/>
    <property type="match status" value="1"/>
</dbReference>
<dbReference type="PROSITE" id="PS51384">
    <property type="entry name" value="FAD_FR"/>
    <property type="match status" value="1"/>
</dbReference>
<keyword evidence="5" id="KW-0479">Metal-binding</keyword>
<evidence type="ECO:0000256" key="7">
    <source>
        <dbReference type="ARBA" id="ARBA00023002"/>
    </source>
</evidence>
<proteinExistence type="inferred from homology"/>
<evidence type="ECO:0000256" key="12">
    <source>
        <dbReference type="ARBA" id="ARBA00066905"/>
    </source>
</evidence>
<evidence type="ECO:0000313" key="16">
    <source>
        <dbReference type="Proteomes" id="UP000663760"/>
    </source>
</evidence>
<evidence type="ECO:0000313" key="15">
    <source>
        <dbReference type="EMBL" id="CAA7393175.1"/>
    </source>
</evidence>
<keyword evidence="7" id="KW-0560">Oxidoreductase</keyword>
<protein>
    <recommendedName>
        <fullName evidence="12">ferric-chelate reductase (NADH)</fullName>
        <ecNumber evidence="12">1.16.1.7</ecNumber>
    </recommendedName>
</protein>
<dbReference type="SUPFAM" id="SSF52343">
    <property type="entry name" value="Ferredoxin reductase-like, C-terminal NADP-linked domain"/>
    <property type="match status" value="1"/>
</dbReference>
<dbReference type="SUPFAM" id="SSF63380">
    <property type="entry name" value="Riboflavin synthase domain-like"/>
    <property type="match status" value="1"/>
</dbReference>
<comment type="subcellular location">
    <subcellularLocation>
        <location evidence="1">Membrane</location>
        <topology evidence="1">Multi-pass membrane protein</topology>
    </subcellularLocation>
</comment>
<feature type="transmembrane region" description="Helical" evidence="13">
    <location>
        <begin position="563"/>
        <end position="584"/>
    </location>
</feature>
<dbReference type="CDD" id="cd06186">
    <property type="entry name" value="NOX_Duox_like_FAD_NADP"/>
    <property type="match status" value="1"/>
</dbReference>
<dbReference type="GO" id="GO:0005886">
    <property type="term" value="C:plasma membrane"/>
    <property type="evidence" value="ECO:0007669"/>
    <property type="project" value="TreeGrafter"/>
</dbReference>
<dbReference type="EMBL" id="LR746266">
    <property type="protein sequence ID" value="CAA7393175.1"/>
    <property type="molecule type" value="Genomic_DNA"/>
</dbReference>
<dbReference type="InterPro" id="IPR039261">
    <property type="entry name" value="FNR_nucleotide-bd"/>
</dbReference>
<dbReference type="Pfam" id="PF08030">
    <property type="entry name" value="NAD_binding_6"/>
    <property type="match status" value="1"/>
</dbReference>
<dbReference type="EC" id="1.16.1.7" evidence="12"/>
<comment type="catalytic activity">
    <reaction evidence="11">
        <text>2 a Fe(II)-siderophore + NAD(+) + H(+) = 2 a Fe(III)-siderophore + NADH</text>
        <dbReference type="Rhea" id="RHEA:15061"/>
        <dbReference type="Rhea" id="RHEA-COMP:11342"/>
        <dbReference type="Rhea" id="RHEA-COMP:11344"/>
        <dbReference type="ChEBI" id="CHEBI:15378"/>
        <dbReference type="ChEBI" id="CHEBI:29033"/>
        <dbReference type="ChEBI" id="CHEBI:29034"/>
        <dbReference type="ChEBI" id="CHEBI:57540"/>
        <dbReference type="ChEBI" id="CHEBI:57945"/>
        <dbReference type="EC" id="1.16.1.7"/>
    </reaction>
</comment>
<comment type="similarity">
    <text evidence="2">Belongs to the ferric reductase (FRE) family.</text>
</comment>
<evidence type="ECO:0000256" key="8">
    <source>
        <dbReference type="ARBA" id="ARBA00023004"/>
    </source>
</evidence>
<evidence type="ECO:0000256" key="1">
    <source>
        <dbReference type="ARBA" id="ARBA00004141"/>
    </source>
</evidence>
<dbReference type="InterPro" id="IPR017938">
    <property type="entry name" value="Riboflavin_synthase-like_b-brl"/>
</dbReference>
<dbReference type="GO" id="GO:0006811">
    <property type="term" value="P:monoatomic ion transport"/>
    <property type="evidence" value="ECO:0007669"/>
    <property type="project" value="UniProtKB-KW"/>
</dbReference>
<dbReference type="InterPro" id="IPR017927">
    <property type="entry name" value="FAD-bd_FR_type"/>
</dbReference>